<dbReference type="Proteomes" id="UP000711407">
    <property type="component" value="Unassembled WGS sequence"/>
</dbReference>
<protein>
    <submittedName>
        <fullName evidence="1">Uncharacterized protein</fullName>
    </submittedName>
</protein>
<gene>
    <name evidence="1" type="ORF">K8V47_10055</name>
</gene>
<proteinExistence type="predicted"/>
<organism evidence="1 2">
    <name type="scientific">Candidatus Amulumruptor caecigallinarius</name>
    <dbReference type="NCBI Taxonomy" id="2109911"/>
    <lineage>
        <taxon>Bacteria</taxon>
        <taxon>Pseudomonadati</taxon>
        <taxon>Bacteroidota</taxon>
        <taxon>Bacteroidia</taxon>
        <taxon>Bacteroidales</taxon>
        <taxon>Muribaculaceae</taxon>
        <taxon>Candidatus Amulumruptor</taxon>
    </lineage>
</organism>
<sequence>MTKKTRRTLIIAATLIALIGAAAAYYICPLIRYSTHRFAYLSVLPENACYQYPIRYSEEGWFMIDCTINGTRQIPLRIDTQATSLMREDSIRAYGGQFWGKMPLKWSNAYQESSDIDLYRFETISFGKVKIKEPLFKNIPKDETIYDIIGEGVFGSDMLSVGTWKFDTETGIITLFHSDNKTMLEKAASGMTYIPDGLRYDAIPIYIDGMNEEIRFTLDLGYAGTLEINNAVADRLKELFPYEEKTRQINDNLTDTLAIFNIPITIAGARVDSCKIVNSRVVDSNYIGAEFMHRCNFVLSYSIEEHGEPDKDLYLEVR</sequence>
<name>A0A921EAS3_9BACT</name>
<reference evidence="1" key="1">
    <citation type="journal article" date="2021" name="PeerJ">
        <title>Extensive microbial diversity within the chicken gut microbiome revealed by metagenomics and culture.</title>
        <authorList>
            <person name="Gilroy R."/>
            <person name="Ravi A."/>
            <person name="Getino M."/>
            <person name="Pursley I."/>
            <person name="Horton D.L."/>
            <person name="Alikhan N.F."/>
            <person name="Baker D."/>
            <person name="Gharbi K."/>
            <person name="Hall N."/>
            <person name="Watson M."/>
            <person name="Adriaenssens E.M."/>
            <person name="Foster-Nyarko E."/>
            <person name="Jarju S."/>
            <person name="Secka A."/>
            <person name="Antonio M."/>
            <person name="Oren A."/>
            <person name="Chaudhuri R.R."/>
            <person name="La Ragione R."/>
            <person name="Hildebrand F."/>
            <person name="Pallen M.J."/>
        </authorList>
    </citation>
    <scope>NUCLEOTIDE SEQUENCE</scope>
    <source>
        <strain evidence="1">4100</strain>
    </source>
</reference>
<evidence type="ECO:0000313" key="1">
    <source>
        <dbReference type="EMBL" id="HJE40082.1"/>
    </source>
</evidence>
<evidence type="ECO:0000313" key="2">
    <source>
        <dbReference type="Proteomes" id="UP000711407"/>
    </source>
</evidence>
<reference evidence="1" key="2">
    <citation type="submission" date="2021-09" db="EMBL/GenBank/DDBJ databases">
        <authorList>
            <person name="Gilroy R."/>
        </authorList>
    </citation>
    <scope>NUCLEOTIDE SEQUENCE</scope>
    <source>
        <strain evidence="1">4100</strain>
    </source>
</reference>
<comment type="caution">
    <text evidence="1">The sequence shown here is derived from an EMBL/GenBank/DDBJ whole genome shotgun (WGS) entry which is preliminary data.</text>
</comment>
<accession>A0A921EAS3</accession>
<dbReference type="AlphaFoldDB" id="A0A921EAS3"/>
<dbReference type="EMBL" id="DYXT01000053">
    <property type="protein sequence ID" value="HJE40082.1"/>
    <property type="molecule type" value="Genomic_DNA"/>
</dbReference>